<name>A0A6P2G8B7_9BURK</name>
<protein>
    <recommendedName>
        <fullName evidence="4">DUF1634 domain-containing protein</fullName>
    </recommendedName>
</protein>
<dbReference type="GeneID" id="56500699"/>
<feature type="transmembrane region" description="Helical" evidence="1">
    <location>
        <begin position="60"/>
        <end position="79"/>
    </location>
</feature>
<gene>
    <name evidence="2" type="ORF">BAN20980_02660</name>
</gene>
<accession>A0A6P2G8B7</accession>
<keyword evidence="1" id="KW-1133">Transmembrane helix</keyword>
<reference evidence="2 3" key="1">
    <citation type="submission" date="2019-09" db="EMBL/GenBank/DDBJ databases">
        <authorList>
            <person name="Depoorter E."/>
        </authorList>
    </citation>
    <scope>NUCLEOTIDE SEQUENCE [LARGE SCALE GENOMIC DNA]</scope>
    <source>
        <strain evidence="2">LMG 20980</strain>
    </source>
</reference>
<feature type="transmembrane region" description="Helical" evidence="1">
    <location>
        <begin position="86"/>
        <end position="112"/>
    </location>
</feature>
<dbReference type="Proteomes" id="UP000494201">
    <property type="component" value="Unassembled WGS sequence"/>
</dbReference>
<keyword evidence="1" id="KW-0812">Transmembrane</keyword>
<evidence type="ECO:0000313" key="3">
    <source>
        <dbReference type="Proteomes" id="UP000494201"/>
    </source>
</evidence>
<organism evidence="2 3">
    <name type="scientific">Burkholderia anthina</name>
    <dbReference type="NCBI Taxonomy" id="179879"/>
    <lineage>
        <taxon>Bacteria</taxon>
        <taxon>Pseudomonadati</taxon>
        <taxon>Pseudomonadota</taxon>
        <taxon>Betaproteobacteria</taxon>
        <taxon>Burkholderiales</taxon>
        <taxon>Burkholderiaceae</taxon>
        <taxon>Burkholderia</taxon>
        <taxon>Burkholderia cepacia complex</taxon>
    </lineage>
</organism>
<feature type="transmembrane region" description="Helical" evidence="1">
    <location>
        <begin position="21"/>
        <end position="40"/>
    </location>
</feature>
<evidence type="ECO:0008006" key="4">
    <source>
        <dbReference type="Google" id="ProtNLM"/>
    </source>
</evidence>
<proteinExistence type="predicted"/>
<sequence>MTRAVNDVERRDRAVAMLLRYGTVCACGLIAAGMLLGAGWPVADAGVLGRDGYALAKAGVALFILLPVMRVALLTGIFLRERDWIYAVLSMLVLAIIAGGVVVGGAGVSGVVMA</sequence>
<dbReference type="EMBL" id="CABVLY010000008">
    <property type="protein sequence ID" value="VVU49953.1"/>
    <property type="molecule type" value="Genomic_DNA"/>
</dbReference>
<dbReference type="Pfam" id="PF07843">
    <property type="entry name" value="DUF1634"/>
    <property type="match status" value="1"/>
</dbReference>
<dbReference type="InterPro" id="IPR012861">
    <property type="entry name" value="DUF1634"/>
</dbReference>
<evidence type="ECO:0000256" key="1">
    <source>
        <dbReference type="SAM" id="Phobius"/>
    </source>
</evidence>
<keyword evidence="1" id="KW-0472">Membrane</keyword>
<dbReference type="AlphaFoldDB" id="A0A6P2G8B7"/>
<dbReference type="RefSeq" id="WP_174926366.1">
    <property type="nucleotide sequence ID" value="NZ_CABVLY010000008.1"/>
</dbReference>
<evidence type="ECO:0000313" key="2">
    <source>
        <dbReference type="EMBL" id="VVU49953.1"/>
    </source>
</evidence>